<dbReference type="Pfam" id="PF03372">
    <property type="entry name" value="Exo_endo_phos"/>
    <property type="match status" value="1"/>
</dbReference>
<comment type="cofactor">
    <cofactor evidence="1">
        <name>Mn(2+)</name>
        <dbReference type="ChEBI" id="CHEBI:29035"/>
    </cofactor>
</comment>
<evidence type="ECO:0000256" key="8">
    <source>
        <dbReference type="PIRSR" id="PIRSR604808-3"/>
    </source>
</evidence>
<sequence>MVGSARLLSSSSNKKRVFEDNHEVESSQVTKIETCGDLQAMTIQQLRTMSKKVGISARGSKHDLVSALKCFVDNEKDGQNSPVTSEMGTNDLKNTTSTSDAIKSSGKKAKQLTSGDKEQNLKVIAEMLTVRQRKTRGKPPTDGSTNFVVDSENLKTNKVSDTQPSLTKRKGSSHVEKEDGASTERVEFIASSSEPWTILSHKKPQQGWIPYNPKTMRPPPLDVGTKFVKLISWNVNGLRALLKLNSFSTFAQREDFDILCLQETKLQEKDVEKIKECLLDGYDNSFWTCSVSKLGYSGTAIISRVKPISVRYGLGILDHDSEGRLVTLEFDTFYLISGYVPNSGDGLKRLTYRVTQWDPSLANYMKELEKSKPVILTGDLNCAHQEIDIFNPAGNKRSAGFTAEERESFETNFLSKGFVDTFRRQHPGVVGYTYWGFRHGGRVDNKGWRLDYFLVSESIADKVHDSYIIPDVMGSDHCPIGLILRL</sequence>
<keyword evidence="12" id="KW-0456">Lyase</keyword>
<dbReference type="InterPro" id="IPR003034">
    <property type="entry name" value="SAP_dom"/>
</dbReference>
<dbReference type="SUPFAM" id="SSF56219">
    <property type="entry name" value="DNase I-like"/>
    <property type="match status" value="1"/>
</dbReference>
<keyword evidence="13" id="KW-1185">Reference proteome</keyword>
<dbReference type="GO" id="GO:0003906">
    <property type="term" value="F:DNA-(apurinic or apyrimidinic site) endonuclease activity"/>
    <property type="evidence" value="ECO:0007669"/>
    <property type="project" value="TreeGrafter"/>
</dbReference>
<feature type="binding site" evidence="7">
    <location>
        <position position="381"/>
    </location>
    <ligand>
        <name>Mg(2+)</name>
        <dbReference type="ChEBI" id="CHEBI:18420"/>
        <label>1</label>
    </ligand>
</feature>
<dbReference type="FunFam" id="3.60.10.10:FF:000041">
    <property type="entry name" value="DNA-(apurinic or apyrimidinic site) lyase"/>
    <property type="match status" value="1"/>
</dbReference>
<feature type="binding site" evidence="7">
    <location>
        <position position="476"/>
    </location>
    <ligand>
        <name>Mg(2+)</name>
        <dbReference type="ChEBI" id="CHEBI:18420"/>
        <label>1</label>
    </ligand>
</feature>
<evidence type="ECO:0000313" key="13">
    <source>
        <dbReference type="Proteomes" id="UP000554482"/>
    </source>
</evidence>
<evidence type="ECO:0000256" key="4">
    <source>
        <dbReference type="ARBA" id="ARBA00022801"/>
    </source>
</evidence>
<dbReference type="InterPro" id="IPR020848">
    <property type="entry name" value="AP_endonuclease_F1_CS"/>
</dbReference>
<protein>
    <recommendedName>
        <fullName evidence="9">DNA-(apurinic or apyrimidinic site) endonuclease</fullName>
        <ecNumber evidence="9">3.1.-.-</ecNumber>
    </recommendedName>
</protein>
<feature type="compositionally biased region" description="Polar residues" evidence="10">
    <location>
        <begin position="142"/>
        <end position="166"/>
    </location>
</feature>
<keyword evidence="3 7" id="KW-0479">Metal-binding</keyword>
<dbReference type="Gene3D" id="1.10.720.30">
    <property type="entry name" value="SAP domain"/>
    <property type="match status" value="1"/>
</dbReference>
<keyword evidence="5 7" id="KW-0460">Magnesium</keyword>
<evidence type="ECO:0000259" key="11">
    <source>
        <dbReference type="PROSITE" id="PS50800"/>
    </source>
</evidence>
<feature type="site" description="Transition state stabilizer" evidence="8">
    <location>
        <position position="381"/>
    </location>
</feature>
<feature type="site" description="Interaction with DNA substrate" evidence="8">
    <location>
        <position position="477"/>
    </location>
</feature>
<dbReference type="GO" id="GO:0046872">
    <property type="term" value="F:metal ion binding"/>
    <property type="evidence" value="ECO:0007669"/>
    <property type="project" value="UniProtKB-KW"/>
</dbReference>
<keyword evidence="4" id="KW-0378">Hydrolase</keyword>
<comment type="caution">
    <text evidence="12">The sequence shown here is derived from an EMBL/GenBank/DDBJ whole genome shotgun (WGS) entry which is preliminary data.</text>
</comment>
<accession>A0A7J6WPZ5</accession>
<feature type="domain" description="SAP" evidence="11">
    <location>
        <begin position="38"/>
        <end position="72"/>
    </location>
</feature>
<dbReference type="PANTHER" id="PTHR22748:SF6">
    <property type="entry name" value="DNA-(APURINIC OR APYRIMIDINIC SITE) ENDONUCLEASE"/>
    <property type="match status" value="1"/>
</dbReference>
<dbReference type="SUPFAM" id="SSF68906">
    <property type="entry name" value="SAP domain"/>
    <property type="match status" value="1"/>
</dbReference>
<feature type="compositionally biased region" description="Basic and acidic residues" evidence="10">
    <location>
        <begin position="173"/>
        <end position="184"/>
    </location>
</feature>
<dbReference type="GO" id="GO:0008081">
    <property type="term" value="F:phosphoric diester hydrolase activity"/>
    <property type="evidence" value="ECO:0007669"/>
    <property type="project" value="TreeGrafter"/>
</dbReference>
<feature type="site" description="Important for catalytic activity" evidence="8">
    <location>
        <position position="451"/>
    </location>
</feature>
<dbReference type="PROSITE" id="PS00728">
    <property type="entry name" value="AP_NUCLEASE_F1_3"/>
    <property type="match status" value="1"/>
</dbReference>
<dbReference type="InterPro" id="IPR020847">
    <property type="entry name" value="AP_endonuclease_F1_BS"/>
</dbReference>
<keyword evidence="9" id="KW-0234">DNA repair</keyword>
<keyword evidence="9" id="KW-0227">DNA damage</keyword>
<evidence type="ECO:0000313" key="12">
    <source>
        <dbReference type="EMBL" id="KAF5198535.1"/>
    </source>
</evidence>
<dbReference type="AlphaFoldDB" id="A0A7J6WPZ5"/>
<dbReference type="InterPro" id="IPR036361">
    <property type="entry name" value="SAP_dom_sf"/>
</dbReference>
<dbReference type="EC" id="3.1.-.-" evidence="9"/>
<feature type="region of interest" description="Disordered" evidence="10">
    <location>
        <begin position="1"/>
        <end position="20"/>
    </location>
</feature>
<dbReference type="EMBL" id="JABWDY010013143">
    <property type="protein sequence ID" value="KAF5198535.1"/>
    <property type="molecule type" value="Genomic_DNA"/>
</dbReference>
<dbReference type="PANTHER" id="PTHR22748">
    <property type="entry name" value="AP ENDONUCLEASE"/>
    <property type="match status" value="1"/>
</dbReference>
<dbReference type="GO" id="GO:0005634">
    <property type="term" value="C:nucleus"/>
    <property type="evidence" value="ECO:0007669"/>
    <property type="project" value="TreeGrafter"/>
</dbReference>
<feature type="binding site" evidence="7">
    <location>
        <position position="379"/>
    </location>
    <ligand>
        <name>Mg(2+)</name>
        <dbReference type="ChEBI" id="CHEBI:18420"/>
        <label>1</label>
    </ligand>
</feature>
<dbReference type="InterPro" id="IPR036691">
    <property type="entry name" value="Endo/exonu/phosph_ase_sf"/>
</dbReference>
<feature type="region of interest" description="Disordered" evidence="10">
    <location>
        <begin position="132"/>
        <end position="184"/>
    </location>
</feature>
<feature type="active site" description="Proton acceptor" evidence="6">
    <location>
        <position position="477"/>
    </location>
</feature>
<feature type="compositionally biased region" description="Polar residues" evidence="10">
    <location>
        <begin position="79"/>
        <end position="102"/>
    </location>
</feature>
<feature type="binding site" evidence="7">
    <location>
        <position position="477"/>
    </location>
    <ligand>
        <name>Mg(2+)</name>
        <dbReference type="ChEBI" id="CHEBI:18420"/>
        <label>1</label>
    </ligand>
</feature>
<dbReference type="NCBIfam" id="TIGR00633">
    <property type="entry name" value="xth"/>
    <property type="match status" value="1"/>
</dbReference>
<proteinExistence type="inferred from homology"/>
<reference evidence="12 13" key="1">
    <citation type="submission" date="2020-06" db="EMBL/GenBank/DDBJ databases">
        <title>Transcriptomic and genomic resources for Thalictrum thalictroides and T. hernandezii: Facilitating candidate gene discovery in an emerging model plant lineage.</title>
        <authorList>
            <person name="Arias T."/>
            <person name="Riano-Pachon D.M."/>
            <person name="Di Stilio V.S."/>
        </authorList>
    </citation>
    <scope>NUCLEOTIDE SEQUENCE [LARGE SCALE GENOMIC DNA]</scope>
    <source>
        <strain evidence="13">cv. WT478/WT964</strain>
        <tissue evidence="12">Leaves</tissue>
    </source>
</reference>
<comment type="similarity">
    <text evidence="2 9">Belongs to the DNA repair enzymes AP/ExoA family.</text>
</comment>
<dbReference type="GO" id="GO:0008311">
    <property type="term" value="F:double-stranded DNA 3'-5' DNA exonuclease activity"/>
    <property type="evidence" value="ECO:0007669"/>
    <property type="project" value="TreeGrafter"/>
</dbReference>
<dbReference type="CDD" id="cd09087">
    <property type="entry name" value="Ape1-like_AP-endo"/>
    <property type="match status" value="1"/>
</dbReference>
<feature type="binding site" evidence="7">
    <location>
        <position position="263"/>
    </location>
    <ligand>
        <name>Mg(2+)</name>
        <dbReference type="ChEBI" id="CHEBI:18420"/>
        <label>1</label>
    </ligand>
</feature>
<evidence type="ECO:0000256" key="5">
    <source>
        <dbReference type="ARBA" id="ARBA00022842"/>
    </source>
</evidence>
<dbReference type="GO" id="GO:0016829">
    <property type="term" value="F:lyase activity"/>
    <property type="evidence" value="ECO:0007669"/>
    <property type="project" value="UniProtKB-KW"/>
</dbReference>
<dbReference type="PROSITE" id="PS51435">
    <property type="entry name" value="AP_NUCLEASE_F1_4"/>
    <property type="match status" value="1"/>
</dbReference>
<dbReference type="PROSITE" id="PS00726">
    <property type="entry name" value="AP_NUCLEASE_F1_1"/>
    <property type="match status" value="1"/>
</dbReference>
<feature type="active site" evidence="6">
    <location>
        <position position="339"/>
    </location>
</feature>
<evidence type="ECO:0000256" key="7">
    <source>
        <dbReference type="PIRSR" id="PIRSR604808-2"/>
    </source>
</evidence>
<evidence type="ECO:0000256" key="9">
    <source>
        <dbReference type="RuleBase" id="RU362131"/>
    </source>
</evidence>
<keyword evidence="7" id="KW-0464">Manganese</keyword>
<comment type="cofactor">
    <cofactor evidence="7 9">
        <name>Mg(2+)</name>
        <dbReference type="ChEBI" id="CHEBI:18420"/>
    </cofactor>
    <cofactor evidence="7 9">
        <name>Mn(2+)</name>
        <dbReference type="ChEBI" id="CHEBI:29035"/>
    </cofactor>
    <text evidence="7 9">Probably binds two magnesium or manganese ions per subunit.</text>
</comment>
<dbReference type="InterPro" id="IPR004808">
    <property type="entry name" value="AP_endonuc_1"/>
</dbReference>
<dbReference type="InterPro" id="IPR005135">
    <property type="entry name" value="Endo/exonuclease/phosphatase"/>
</dbReference>
<dbReference type="GO" id="GO:0003677">
    <property type="term" value="F:DNA binding"/>
    <property type="evidence" value="ECO:0007669"/>
    <property type="project" value="InterPro"/>
</dbReference>
<feature type="binding site" evidence="7">
    <location>
        <position position="234"/>
    </location>
    <ligand>
        <name>Mg(2+)</name>
        <dbReference type="ChEBI" id="CHEBI:18420"/>
        <label>1</label>
    </ligand>
</feature>
<dbReference type="Gene3D" id="3.60.10.10">
    <property type="entry name" value="Endonuclease/exonuclease/phosphatase"/>
    <property type="match status" value="1"/>
</dbReference>
<dbReference type="OrthoDB" id="498125at2759"/>
<evidence type="ECO:0000256" key="6">
    <source>
        <dbReference type="PIRSR" id="PIRSR604808-1"/>
    </source>
</evidence>
<dbReference type="NCBIfam" id="TIGR00195">
    <property type="entry name" value="exoDNase_III"/>
    <property type="match status" value="1"/>
</dbReference>
<evidence type="ECO:0000256" key="1">
    <source>
        <dbReference type="ARBA" id="ARBA00001936"/>
    </source>
</evidence>
<dbReference type="Proteomes" id="UP000554482">
    <property type="component" value="Unassembled WGS sequence"/>
</dbReference>
<evidence type="ECO:0000256" key="10">
    <source>
        <dbReference type="SAM" id="MobiDB-lite"/>
    </source>
</evidence>
<gene>
    <name evidence="12" type="ORF">FRX31_011877</name>
</gene>
<dbReference type="GO" id="GO:0006284">
    <property type="term" value="P:base-excision repair"/>
    <property type="evidence" value="ECO:0007669"/>
    <property type="project" value="TreeGrafter"/>
</dbReference>
<organism evidence="12 13">
    <name type="scientific">Thalictrum thalictroides</name>
    <name type="common">Rue-anemone</name>
    <name type="synonym">Anemone thalictroides</name>
    <dbReference type="NCBI Taxonomy" id="46969"/>
    <lineage>
        <taxon>Eukaryota</taxon>
        <taxon>Viridiplantae</taxon>
        <taxon>Streptophyta</taxon>
        <taxon>Embryophyta</taxon>
        <taxon>Tracheophyta</taxon>
        <taxon>Spermatophyta</taxon>
        <taxon>Magnoliopsida</taxon>
        <taxon>Ranunculales</taxon>
        <taxon>Ranunculaceae</taxon>
        <taxon>Thalictroideae</taxon>
        <taxon>Thalictrum</taxon>
    </lineage>
</organism>
<evidence type="ECO:0000256" key="2">
    <source>
        <dbReference type="ARBA" id="ARBA00007092"/>
    </source>
</evidence>
<dbReference type="PROSITE" id="PS50800">
    <property type="entry name" value="SAP"/>
    <property type="match status" value="1"/>
</dbReference>
<feature type="region of interest" description="Disordered" evidence="10">
    <location>
        <begin position="75"/>
        <end position="116"/>
    </location>
</feature>
<name>A0A7J6WPZ5_THATH</name>
<evidence type="ECO:0000256" key="3">
    <source>
        <dbReference type="ARBA" id="ARBA00022723"/>
    </source>
</evidence>
<feature type="active site" description="Proton donor/acceptor" evidence="6">
    <location>
        <position position="379"/>
    </location>
</feature>